<organism evidence="1 2">
    <name type="scientific">Triparma strigata</name>
    <dbReference type="NCBI Taxonomy" id="1606541"/>
    <lineage>
        <taxon>Eukaryota</taxon>
        <taxon>Sar</taxon>
        <taxon>Stramenopiles</taxon>
        <taxon>Ochrophyta</taxon>
        <taxon>Bolidophyceae</taxon>
        <taxon>Parmales</taxon>
        <taxon>Triparmaceae</taxon>
        <taxon>Triparma</taxon>
    </lineage>
</organism>
<proteinExistence type="predicted"/>
<keyword evidence="2" id="KW-1185">Reference proteome</keyword>
<name>A0A9W7BL69_9STRA</name>
<evidence type="ECO:0000313" key="2">
    <source>
        <dbReference type="Proteomes" id="UP001165085"/>
    </source>
</evidence>
<reference evidence="2" key="1">
    <citation type="journal article" date="2023" name="Commun. Biol.">
        <title>Genome analysis of Parmales, the sister group of diatoms, reveals the evolutionary specialization of diatoms from phago-mixotrophs to photoautotrophs.</title>
        <authorList>
            <person name="Ban H."/>
            <person name="Sato S."/>
            <person name="Yoshikawa S."/>
            <person name="Yamada K."/>
            <person name="Nakamura Y."/>
            <person name="Ichinomiya M."/>
            <person name="Sato N."/>
            <person name="Blanc-Mathieu R."/>
            <person name="Endo H."/>
            <person name="Kuwata A."/>
            <person name="Ogata H."/>
        </authorList>
    </citation>
    <scope>NUCLEOTIDE SEQUENCE [LARGE SCALE GENOMIC DNA]</scope>
    <source>
        <strain evidence="2">NIES 3701</strain>
    </source>
</reference>
<dbReference type="Proteomes" id="UP001165085">
    <property type="component" value="Unassembled WGS sequence"/>
</dbReference>
<sequence length="170" mass="20004">MLLIDSLETFEYKYVKELLKHPPIKSELRKLVEDEVCRFRTLLEDVCIKCVGVCARIEEERYKEMQRVKRVWSERIRGAGPTEVDGVRGEYEKELKGWEVKYGAMKGKAVGIFESLVEEYPFHAKELKRIFRAGVEKKEDDCLQVLMKRGVTGEMDEVTRGRNEYVCLYR</sequence>
<dbReference type="EMBL" id="BRXY01000404">
    <property type="protein sequence ID" value="GMH92714.1"/>
    <property type="molecule type" value="Genomic_DNA"/>
</dbReference>
<comment type="caution">
    <text evidence="1">The sequence shown here is derived from an EMBL/GenBank/DDBJ whole genome shotgun (WGS) entry which is preliminary data.</text>
</comment>
<accession>A0A9W7BL69</accession>
<evidence type="ECO:0000313" key="1">
    <source>
        <dbReference type="EMBL" id="GMH92714.1"/>
    </source>
</evidence>
<dbReference type="AlphaFoldDB" id="A0A9W7BL69"/>
<gene>
    <name evidence="1" type="ORF">TrST_g1803</name>
</gene>
<protein>
    <submittedName>
        <fullName evidence="1">Uncharacterized protein</fullName>
    </submittedName>
</protein>